<keyword evidence="13" id="KW-1185">Reference proteome</keyword>
<dbReference type="SUPFAM" id="SSF53155">
    <property type="entry name" value="Methylated DNA-protein cysteine methyltransferase domain"/>
    <property type="match status" value="1"/>
</dbReference>
<proteinExistence type="inferred from homology"/>
<dbReference type="GO" id="GO:0003908">
    <property type="term" value="F:methylated-DNA-[protein]-cysteine S-methyltransferase activity"/>
    <property type="evidence" value="ECO:0007669"/>
    <property type="project" value="UniProtKB-UniRule"/>
</dbReference>
<feature type="active site" description="Nucleophile; methyl group acceptor" evidence="9">
    <location>
        <position position="142"/>
    </location>
</feature>
<dbReference type="Pfam" id="PF01035">
    <property type="entry name" value="DNA_binding_1"/>
    <property type="match status" value="1"/>
</dbReference>
<dbReference type="PROSITE" id="PS00374">
    <property type="entry name" value="MGMT"/>
    <property type="match status" value="1"/>
</dbReference>
<evidence type="ECO:0000259" key="11">
    <source>
        <dbReference type="Pfam" id="PF01035"/>
    </source>
</evidence>
<dbReference type="NCBIfam" id="TIGR00589">
    <property type="entry name" value="ogt"/>
    <property type="match status" value="1"/>
</dbReference>
<protein>
    <recommendedName>
        <fullName evidence="9">Methylated-DNA--protein-cysteine methyltransferase</fullName>
        <ecNumber evidence="9">2.1.1.63</ecNumber>
    </recommendedName>
    <alternativeName>
        <fullName evidence="9">6-O-methylguanine-DNA methyltransferase</fullName>
        <shortName evidence="9">MGMT</shortName>
    </alternativeName>
    <alternativeName>
        <fullName evidence="9">O-6-methylguanine-DNA-alkyltransferase</fullName>
    </alternativeName>
</protein>
<comment type="catalytic activity">
    <reaction evidence="1 9">
        <text>a 4-O-methyl-thymidine in DNA + L-cysteinyl-[protein] = a thymidine in DNA + S-methyl-L-cysteinyl-[protein]</text>
        <dbReference type="Rhea" id="RHEA:53428"/>
        <dbReference type="Rhea" id="RHEA-COMP:10131"/>
        <dbReference type="Rhea" id="RHEA-COMP:10132"/>
        <dbReference type="Rhea" id="RHEA-COMP:13555"/>
        <dbReference type="Rhea" id="RHEA-COMP:13556"/>
        <dbReference type="ChEBI" id="CHEBI:29950"/>
        <dbReference type="ChEBI" id="CHEBI:82612"/>
        <dbReference type="ChEBI" id="CHEBI:137386"/>
        <dbReference type="ChEBI" id="CHEBI:137387"/>
        <dbReference type="EC" id="2.1.1.63"/>
    </reaction>
</comment>
<dbReference type="AlphaFoldDB" id="A0A4Q1HMC1"/>
<dbReference type="InterPro" id="IPR036217">
    <property type="entry name" value="MethylDNA_cys_MeTrfase_DNAb"/>
</dbReference>
<evidence type="ECO:0000313" key="13">
    <source>
        <dbReference type="Proteomes" id="UP000290849"/>
    </source>
</evidence>
<dbReference type="InterPro" id="IPR014048">
    <property type="entry name" value="MethylDNA_cys_MeTrfase_DNA-bd"/>
</dbReference>
<evidence type="ECO:0000256" key="10">
    <source>
        <dbReference type="SAM" id="MobiDB-lite"/>
    </source>
</evidence>
<comment type="caution">
    <text evidence="12">The sequence shown here is derived from an EMBL/GenBank/DDBJ whole genome shotgun (WGS) entry which is preliminary data.</text>
</comment>
<comment type="catalytic activity">
    <reaction evidence="8 9">
        <text>a 6-O-methyl-2'-deoxyguanosine in DNA + L-cysteinyl-[protein] = S-methyl-L-cysteinyl-[protein] + a 2'-deoxyguanosine in DNA</text>
        <dbReference type="Rhea" id="RHEA:24000"/>
        <dbReference type="Rhea" id="RHEA-COMP:10131"/>
        <dbReference type="Rhea" id="RHEA-COMP:10132"/>
        <dbReference type="Rhea" id="RHEA-COMP:11367"/>
        <dbReference type="Rhea" id="RHEA-COMP:11368"/>
        <dbReference type="ChEBI" id="CHEBI:29950"/>
        <dbReference type="ChEBI" id="CHEBI:82612"/>
        <dbReference type="ChEBI" id="CHEBI:85445"/>
        <dbReference type="ChEBI" id="CHEBI:85448"/>
        <dbReference type="EC" id="2.1.1.63"/>
    </reaction>
</comment>
<dbReference type="InterPro" id="IPR001497">
    <property type="entry name" value="MethylDNA_cys_MeTrfase_AS"/>
</dbReference>
<evidence type="ECO:0000256" key="4">
    <source>
        <dbReference type="ARBA" id="ARBA00022603"/>
    </source>
</evidence>
<dbReference type="InterPro" id="IPR036631">
    <property type="entry name" value="MGMT_N_sf"/>
</dbReference>
<dbReference type="Gene3D" id="3.30.160.70">
    <property type="entry name" value="Methylated DNA-protein cysteine methyltransferase domain"/>
    <property type="match status" value="1"/>
</dbReference>
<feature type="region of interest" description="Disordered" evidence="10">
    <location>
        <begin position="170"/>
        <end position="194"/>
    </location>
</feature>
<keyword evidence="5 9" id="KW-0808">Transferase</keyword>
<dbReference type="InterPro" id="IPR036388">
    <property type="entry name" value="WH-like_DNA-bd_sf"/>
</dbReference>
<comment type="similarity">
    <text evidence="2 9">Belongs to the MGMT family.</text>
</comment>
<evidence type="ECO:0000256" key="7">
    <source>
        <dbReference type="ARBA" id="ARBA00023204"/>
    </source>
</evidence>
<dbReference type="OrthoDB" id="9802228at2"/>
<dbReference type="SUPFAM" id="SSF46767">
    <property type="entry name" value="Methylated DNA-protein cysteine methyltransferase, C-terminal domain"/>
    <property type="match status" value="1"/>
</dbReference>
<accession>A0A4Q1HMC1</accession>
<evidence type="ECO:0000256" key="2">
    <source>
        <dbReference type="ARBA" id="ARBA00008711"/>
    </source>
</evidence>
<evidence type="ECO:0000256" key="1">
    <source>
        <dbReference type="ARBA" id="ARBA00001286"/>
    </source>
</evidence>
<dbReference type="EMBL" id="PYAL01000003">
    <property type="protein sequence ID" value="RXN90337.1"/>
    <property type="molecule type" value="Genomic_DNA"/>
</dbReference>
<dbReference type="PANTHER" id="PTHR10815">
    <property type="entry name" value="METHYLATED-DNA--PROTEIN-CYSTEINE METHYLTRANSFERASE"/>
    <property type="match status" value="1"/>
</dbReference>
<evidence type="ECO:0000256" key="8">
    <source>
        <dbReference type="ARBA" id="ARBA00049348"/>
    </source>
</evidence>
<dbReference type="HAMAP" id="MF_00772">
    <property type="entry name" value="OGT"/>
    <property type="match status" value="1"/>
</dbReference>
<evidence type="ECO:0000256" key="5">
    <source>
        <dbReference type="ARBA" id="ARBA00022679"/>
    </source>
</evidence>
<reference evidence="12 13" key="1">
    <citation type="journal article" date="2017" name="Int. J. Syst. Evol. Microbiol.">
        <title>Achromobacter aloeverae sp. nov., isolated from the root of Aloe vera (L.) Burm.f.</title>
        <authorList>
            <person name="Kuncharoen N."/>
            <person name="Muramatsu Y."/>
            <person name="Shibata C."/>
            <person name="Kamakura Y."/>
            <person name="Nakagawa Y."/>
            <person name="Tanasupawat S."/>
        </authorList>
    </citation>
    <scope>NUCLEOTIDE SEQUENCE [LARGE SCALE GENOMIC DNA]</scope>
    <source>
        <strain evidence="12 13">AVA-1</strain>
    </source>
</reference>
<dbReference type="Proteomes" id="UP000290849">
    <property type="component" value="Unassembled WGS sequence"/>
</dbReference>
<keyword evidence="6 9" id="KW-0227">DNA damage</keyword>
<name>A0A4Q1HMC1_9BURK</name>
<sequence length="194" mass="21098">MSSAIDTDIYAIVPTLVGPMRLVARDSQLVGAWFMNPDDTVAAGYGPAYHPETEVRAPDHPFLQAAAMQLTDWFAGRRRDFDLALAPRGTSFQQAVWQALCELPFGTLESYGDLARRIGRPAAVRAVAQAVGRNPISVIIPCHRIVGSDTSLTGFGGGLARKRTLLSHEGHTYGQLTPRTRRQNTDPAQGTLAW</sequence>
<comment type="function">
    <text evidence="9">Involved in the cellular defense against the biological effects of O6-methylguanine (O6-MeG) and O4-methylthymine (O4-MeT) in DNA. Repairs the methylated nucleobase in DNA by stoichiometrically transferring the methyl group to a cysteine residue in the enzyme. This is a suicide reaction: the enzyme is irreversibly inactivated.</text>
</comment>
<dbReference type="InterPro" id="IPR023546">
    <property type="entry name" value="MGMT"/>
</dbReference>
<dbReference type="GO" id="GO:0032259">
    <property type="term" value="P:methylation"/>
    <property type="evidence" value="ECO:0007669"/>
    <property type="project" value="UniProtKB-KW"/>
</dbReference>
<dbReference type="GO" id="GO:0006307">
    <property type="term" value="P:DNA alkylation repair"/>
    <property type="evidence" value="ECO:0007669"/>
    <property type="project" value="UniProtKB-UniRule"/>
</dbReference>
<evidence type="ECO:0000256" key="3">
    <source>
        <dbReference type="ARBA" id="ARBA00022490"/>
    </source>
</evidence>
<organism evidence="12 13">
    <name type="scientific">Achromobacter aloeverae</name>
    <dbReference type="NCBI Taxonomy" id="1750518"/>
    <lineage>
        <taxon>Bacteria</taxon>
        <taxon>Pseudomonadati</taxon>
        <taxon>Pseudomonadota</taxon>
        <taxon>Betaproteobacteria</taxon>
        <taxon>Burkholderiales</taxon>
        <taxon>Alcaligenaceae</taxon>
        <taxon>Achromobacter</taxon>
    </lineage>
</organism>
<comment type="miscellaneous">
    <text evidence="9">This enzyme catalyzes only one turnover and therefore is not strictly catalytic. According to one definition, an enzyme is a biocatalyst that acts repeatedly and over many reaction cycles.</text>
</comment>
<dbReference type="RefSeq" id="WP_129150769.1">
    <property type="nucleotide sequence ID" value="NZ_JBHSDO010000014.1"/>
</dbReference>
<evidence type="ECO:0000256" key="9">
    <source>
        <dbReference type="HAMAP-Rule" id="MF_00772"/>
    </source>
</evidence>
<dbReference type="PANTHER" id="PTHR10815:SF5">
    <property type="entry name" value="METHYLATED-DNA--PROTEIN-CYSTEINE METHYLTRANSFERASE"/>
    <property type="match status" value="1"/>
</dbReference>
<feature type="domain" description="Methylated-DNA-[protein]-cysteine S-methyltransferase DNA binding" evidence="11">
    <location>
        <begin position="91"/>
        <end position="170"/>
    </location>
</feature>
<keyword evidence="4 9" id="KW-0489">Methyltransferase</keyword>
<dbReference type="CDD" id="cd06445">
    <property type="entry name" value="ATase"/>
    <property type="match status" value="1"/>
</dbReference>
<gene>
    <name evidence="12" type="ORF">C7R54_12535</name>
</gene>
<evidence type="ECO:0000313" key="12">
    <source>
        <dbReference type="EMBL" id="RXN90337.1"/>
    </source>
</evidence>
<dbReference type="Gene3D" id="1.10.10.10">
    <property type="entry name" value="Winged helix-like DNA-binding domain superfamily/Winged helix DNA-binding domain"/>
    <property type="match status" value="1"/>
</dbReference>
<comment type="subcellular location">
    <subcellularLocation>
        <location evidence="9">Cytoplasm</location>
    </subcellularLocation>
</comment>
<keyword evidence="3 9" id="KW-0963">Cytoplasm</keyword>
<dbReference type="GO" id="GO:0005737">
    <property type="term" value="C:cytoplasm"/>
    <property type="evidence" value="ECO:0007669"/>
    <property type="project" value="UniProtKB-SubCell"/>
</dbReference>
<dbReference type="FunFam" id="1.10.10.10:FF:000214">
    <property type="entry name" value="Methylated-DNA--protein-cysteine methyltransferase"/>
    <property type="match status" value="1"/>
</dbReference>
<dbReference type="EC" id="2.1.1.63" evidence="9"/>
<evidence type="ECO:0000256" key="6">
    <source>
        <dbReference type="ARBA" id="ARBA00022763"/>
    </source>
</evidence>
<keyword evidence="7 9" id="KW-0234">DNA repair</keyword>